<keyword evidence="3" id="KW-0434">Leukotriene biosynthesis</keyword>
<name>A0A9D4KM83_DREPO</name>
<keyword evidence="4" id="KW-0256">Endoplasmic reticulum</keyword>
<dbReference type="Proteomes" id="UP000828390">
    <property type="component" value="Unassembled WGS sequence"/>
</dbReference>
<organism evidence="8 9">
    <name type="scientific">Dreissena polymorpha</name>
    <name type="common">Zebra mussel</name>
    <name type="synonym">Mytilus polymorpha</name>
    <dbReference type="NCBI Taxonomy" id="45954"/>
    <lineage>
        <taxon>Eukaryota</taxon>
        <taxon>Metazoa</taxon>
        <taxon>Spiralia</taxon>
        <taxon>Lophotrochozoa</taxon>
        <taxon>Mollusca</taxon>
        <taxon>Bivalvia</taxon>
        <taxon>Autobranchia</taxon>
        <taxon>Heteroconchia</taxon>
        <taxon>Euheterodonta</taxon>
        <taxon>Imparidentia</taxon>
        <taxon>Neoheterodontei</taxon>
        <taxon>Myida</taxon>
        <taxon>Dreissenoidea</taxon>
        <taxon>Dreissenidae</taxon>
        <taxon>Dreissena</taxon>
    </lineage>
</organism>
<sequence length="152" mass="16825">MASLELRDLIWVGIVAVGHAFQLEQAAAIVGSLRRKNGIPPPTMDGPPEFIRALRAQQNNLEFSVTFEIALWTSGVFCHQAPAAMLGVLYLYARHKYTKGYIEDAPKRVPPFWLSMYALRGLAGLSIAGLIHAGLREYAGVNLVTMARERIF</sequence>
<feature type="transmembrane region" description="Helical" evidence="7">
    <location>
        <begin position="69"/>
        <end position="93"/>
    </location>
</feature>
<dbReference type="AlphaFoldDB" id="A0A9D4KM83"/>
<accession>A0A9D4KM83</accession>
<evidence type="ECO:0000256" key="1">
    <source>
        <dbReference type="ARBA" id="ARBA00004477"/>
    </source>
</evidence>
<dbReference type="GO" id="GO:0019370">
    <property type="term" value="P:leukotriene biosynthetic process"/>
    <property type="evidence" value="ECO:0007669"/>
    <property type="project" value="UniProtKB-KW"/>
</dbReference>
<evidence type="ECO:0000313" key="8">
    <source>
        <dbReference type="EMBL" id="KAH3841842.1"/>
    </source>
</evidence>
<dbReference type="Pfam" id="PF01124">
    <property type="entry name" value="MAPEG"/>
    <property type="match status" value="1"/>
</dbReference>
<dbReference type="SUPFAM" id="SSF161084">
    <property type="entry name" value="MAPEG domain-like"/>
    <property type="match status" value="1"/>
</dbReference>
<evidence type="ECO:0000256" key="5">
    <source>
        <dbReference type="ARBA" id="ARBA00022989"/>
    </source>
</evidence>
<dbReference type="InterPro" id="IPR023352">
    <property type="entry name" value="MAPEG-like_dom_sf"/>
</dbReference>
<dbReference type="InterPro" id="IPR050997">
    <property type="entry name" value="MAPEG"/>
</dbReference>
<feature type="transmembrane region" description="Helical" evidence="7">
    <location>
        <begin position="114"/>
        <end position="135"/>
    </location>
</feature>
<reference evidence="8" key="1">
    <citation type="journal article" date="2019" name="bioRxiv">
        <title>The Genome of the Zebra Mussel, Dreissena polymorpha: A Resource for Invasive Species Research.</title>
        <authorList>
            <person name="McCartney M.A."/>
            <person name="Auch B."/>
            <person name="Kono T."/>
            <person name="Mallez S."/>
            <person name="Zhang Y."/>
            <person name="Obille A."/>
            <person name="Becker A."/>
            <person name="Abrahante J.E."/>
            <person name="Garbe J."/>
            <person name="Badalamenti J.P."/>
            <person name="Herman A."/>
            <person name="Mangelson H."/>
            <person name="Liachko I."/>
            <person name="Sullivan S."/>
            <person name="Sone E.D."/>
            <person name="Koren S."/>
            <person name="Silverstein K.A.T."/>
            <person name="Beckman K.B."/>
            <person name="Gohl D.M."/>
        </authorList>
    </citation>
    <scope>NUCLEOTIDE SEQUENCE</scope>
    <source>
        <strain evidence="8">Duluth1</strain>
        <tissue evidence="8">Whole animal</tissue>
    </source>
</reference>
<proteinExistence type="predicted"/>
<dbReference type="GO" id="GO:0005789">
    <property type="term" value="C:endoplasmic reticulum membrane"/>
    <property type="evidence" value="ECO:0007669"/>
    <property type="project" value="UniProtKB-SubCell"/>
</dbReference>
<dbReference type="InterPro" id="IPR001129">
    <property type="entry name" value="Membr-assoc_MAPEG"/>
</dbReference>
<evidence type="ECO:0000256" key="3">
    <source>
        <dbReference type="ARBA" id="ARBA00022751"/>
    </source>
</evidence>
<evidence type="ECO:0000256" key="4">
    <source>
        <dbReference type="ARBA" id="ARBA00022824"/>
    </source>
</evidence>
<gene>
    <name evidence="8" type="ORF">DPMN_115323</name>
</gene>
<comment type="caution">
    <text evidence="8">The sequence shown here is derived from an EMBL/GenBank/DDBJ whole genome shotgun (WGS) entry which is preliminary data.</text>
</comment>
<dbReference type="InterPro" id="IPR001446">
    <property type="entry name" value="5_LipOase_AP"/>
</dbReference>
<dbReference type="PANTHER" id="PTHR10250:SF15">
    <property type="entry name" value="MICROSOMAL GLUTATHIONE S-TRANSFERASE-RELATED"/>
    <property type="match status" value="1"/>
</dbReference>
<dbReference type="GO" id="GO:0004602">
    <property type="term" value="F:glutathione peroxidase activity"/>
    <property type="evidence" value="ECO:0007669"/>
    <property type="project" value="TreeGrafter"/>
</dbReference>
<keyword evidence="6 7" id="KW-0472">Membrane</keyword>
<keyword evidence="5 7" id="KW-1133">Transmembrane helix</keyword>
<comment type="subcellular location">
    <subcellularLocation>
        <location evidence="1">Endoplasmic reticulum membrane</location>
        <topology evidence="1">Multi-pass membrane protein</topology>
    </subcellularLocation>
</comment>
<dbReference type="GO" id="GO:0004364">
    <property type="term" value="F:glutathione transferase activity"/>
    <property type="evidence" value="ECO:0007669"/>
    <property type="project" value="TreeGrafter"/>
</dbReference>
<evidence type="ECO:0000256" key="6">
    <source>
        <dbReference type="ARBA" id="ARBA00023136"/>
    </source>
</evidence>
<dbReference type="GO" id="GO:0004464">
    <property type="term" value="F:leukotriene-C4 synthase activity"/>
    <property type="evidence" value="ECO:0007669"/>
    <property type="project" value="TreeGrafter"/>
</dbReference>
<dbReference type="GO" id="GO:0008047">
    <property type="term" value="F:enzyme activator activity"/>
    <property type="evidence" value="ECO:0007669"/>
    <property type="project" value="InterPro"/>
</dbReference>
<dbReference type="PANTHER" id="PTHR10250">
    <property type="entry name" value="MICROSOMAL GLUTATHIONE S-TRANSFERASE"/>
    <property type="match status" value="1"/>
</dbReference>
<keyword evidence="9" id="KW-1185">Reference proteome</keyword>
<evidence type="ECO:0000313" key="9">
    <source>
        <dbReference type="Proteomes" id="UP000828390"/>
    </source>
</evidence>
<dbReference type="GO" id="GO:0005635">
    <property type="term" value="C:nuclear envelope"/>
    <property type="evidence" value="ECO:0007669"/>
    <property type="project" value="TreeGrafter"/>
</dbReference>
<evidence type="ECO:0000256" key="2">
    <source>
        <dbReference type="ARBA" id="ARBA00022692"/>
    </source>
</evidence>
<dbReference type="PRINTS" id="PR00488">
    <property type="entry name" value="5LPOXGNASEAP"/>
</dbReference>
<dbReference type="EMBL" id="JAIWYP010000004">
    <property type="protein sequence ID" value="KAH3841842.1"/>
    <property type="molecule type" value="Genomic_DNA"/>
</dbReference>
<keyword evidence="2 7" id="KW-0812">Transmembrane</keyword>
<dbReference type="Gene3D" id="1.20.120.550">
    <property type="entry name" value="Membrane associated eicosanoid/glutathione metabolism-like domain"/>
    <property type="match status" value="1"/>
</dbReference>
<reference evidence="8" key="2">
    <citation type="submission" date="2020-11" db="EMBL/GenBank/DDBJ databases">
        <authorList>
            <person name="McCartney M.A."/>
            <person name="Auch B."/>
            <person name="Kono T."/>
            <person name="Mallez S."/>
            <person name="Becker A."/>
            <person name="Gohl D.M."/>
            <person name="Silverstein K.A.T."/>
            <person name="Koren S."/>
            <person name="Bechman K.B."/>
            <person name="Herman A."/>
            <person name="Abrahante J.E."/>
            <person name="Garbe J."/>
        </authorList>
    </citation>
    <scope>NUCLEOTIDE SEQUENCE</scope>
    <source>
        <strain evidence="8">Duluth1</strain>
        <tissue evidence="8">Whole animal</tissue>
    </source>
</reference>
<protein>
    <submittedName>
        <fullName evidence="8">Uncharacterized protein</fullName>
    </submittedName>
</protein>
<dbReference type="OrthoDB" id="410651at2759"/>
<evidence type="ECO:0000256" key="7">
    <source>
        <dbReference type="SAM" id="Phobius"/>
    </source>
</evidence>